<dbReference type="Pfam" id="PF22369">
    <property type="entry name" value="GLMA_2nd"/>
    <property type="match status" value="1"/>
</dbReference>
<feature type="domain" description="Glycoside hydrolase 35 catalytic" evidence="3">
    <location>
        <begin position="14"/>
        <end position="185"/>
    </location>
</feature>
<proteinExistence type="inferred from homology"/>
<dbReference type="GO" id="GO:0004565">
    <property type="term" value="F:beta-galactosidase activity"/>
    <property type="evidence" value="ECO:0007669"/>
    <property type="project" value="UniProtKB-EC"/>
</dbReference>
<feature type="domain" description="GLMA-like second" evidence="4">
    <location>
        <begin position="496"/>
        <end position="579"/>
    </location>
</feature>
<accession>A0ABT6SSY7</accession>
<dbReference type="PRINTS" id="PR00742">
    <property type="entry name" value="GLHYDRLASE35"/>
</dbReference>
<keyword evidence="6" id="KW-1185">Reference proteome</keyword>
<dbReference type="EMBL" id="JASCIS010000007">
    <property type="protein sequence ID" value="MDI3418727.1"/>
    <property type="molecule type" value="Genomic_DNA"/>
</dbReference>
<evidence type="ECO:0000256" key="1">
    <source>
        <dbReference type="ARBA" id="ARBA00009809"/>
    </source>
</evidence>
<dbReference type="Gene3D" id="3.40.50.880">
    <property type="match status" value="1"/>
</dbReference>
<comment type="similarity">
    <text evidence="1 2">Belongs to the glycosyl hydrolase 35 family.</text>
</comment>
<keyword evidence="5" id="KW-0378">Hydrolase</keyword>
<dbReference type="RefSeq" id="WP_282534640.1">
    <property type="nucleotide sequence ID" value="NZ_JASCIS010000007.1"/>
</dbReference>
<dbReference type="InterPro" id="IPR017853">
    <property type="entry name" value="GH"/>
</dbReference>
<dbReference type="InterPro" id="IPR029062">
    <property type="entry name" value="Class_I_gatase-like"/>
</dbReference>
<evidence type="ECO:0000256" key="2">
    <source>
        <dbReference type="RuleBase" id="RU003679"/>
    </source>
</evidence>
<comment type="caution">
    <text evidence="5">The sequence shown here is derived from an EMBL/GenBank/DDBJ whole genome shotgun (WGS) entry which is preliminary data.</text>
</comment>
<dbReference type="InterPro" id="IPR054746">
    <property type="entry name" value="GLMA-like_second"/>
</dbReference>
<dbReference type="EC" id="3.2.1.23" evidence="5"/>
<name>A0ABT6SSY7_9ACTN</name>
<dbReference type="Gene3D" id="3.20.20.80">
    <property type="entry name" value="Glycosidases"/>
    <property type="match status" value="1"/>
</dbReference>
<dbReference type="Proteomes" id="UP001237105">
    <property type="component" value="Unassembled WGS sequence"/>
</dbReference>
<reference evidence="5 6" key="1">
    <citation type="submission" date="2023-05" db="EMBL/GenBank/DDBJ databases">
        <title>Draft genome sequence of Streptomyces sp. B-S-A12 isolated from a cave soil in Thailand.</title>
        <authorList>
            <person name="Chamroensaksri N."/>
            <person name="Muangham S."/>
        </authorList>
    </citation>
    <scope>NUCLEOTIDE SEQUENCE [LARGE SCALE GENOMIC DNA]</scope>
    <source>
        <strain evidence="5 6">B-S-A12</strain>
    </source>
</reference>
<dbReference type="Pfam" id="PF01301">
    <property type="entry name" value="Glyco_hydro_35"/>
    <property type="match status" value="1"/>
</dbReference>
<keyword evidence="5" id="KW-0326">Glycosidase</keyword>
<evidence type="ECO:0000313" key="6">
    <source>
        <dbReference type="Proteomes" id="UP001237105"/>
    </source>
</evidence>
<dbReference type="InterPro" id="IPR001944">
    <property type="entry name" value="Glycoside_Hdrlase_35"/>
</dbReference>
<dbReference type="InterPro" id="IPR031330">
    <property type="entry name" value="Gly_Hdrlase_35_cat"/>
</dbReference>
<evidence type="ECO:0000259" key="4">
    <source>
        <dbReference type="Pfam" id="PF22369"/>
    </source>
</evidence>
<protein>
    <submittedName>
        <fullName evidence="5">Beta-galactosidase</fullName>
        <ecNumber evidence="5">3.2.1.23</ecNumber>
    </submittedName>
</protein>
<gene>
    <name evidence="5" type="ORF">QIT00_09145</name>
</gene>
<evidence type="ECO:0000259" key="3">
    <source>
        <dbReference type="Pfam" id="PF01301"/>
    </source>
</evidence>
<evidence type="ECO:0000313" key="5">
    <source>
        <dbReference type="EMBL" id="MDI3418727.1"/>
    </source>
</evidence>
<dbReference type="PANTHER" id="PTHR23421">
    <property type="entry name" value="BETA-GALACTOSIDASE RELATED"/>
    <property type="match status" value="1"/>
</dbReference>
<organism evidence="5 6">
    <name type="scientific">Streptomyces luteolus</name>
    <dbReference type="NCBI Taxonomy" id="3043615"/>
    <lineage>
        <taxon>Bacteria</taxon>
        <taxon>Bacillati</taxon>
        <taxon>Actinomycetota</taxon>
        <taxon>Actinomycetes</taxon>
        <taxon>Kitasatosporales</taxon>
        <taxon>Streptomycetaceae</taxon>
        <taxon>Streptomyces</taxon>
    </lineage>
</organism>
<dbReference type="SUPFAM" id="SSF51445">
    <property type="entry name" value="(Trans)glycosidases"/>
    <property type="match status" value="1"/>
</dbReference>
<sequence>MTDVRSVRLSRRRLLVDGKPELVVAGEVHYFRLHRKDWADRLDRLAEAGCTAVATYMPWLVHELPDGSVDLDGRTSEYRDLAGFLDLAAERGLLVIARPGPFVMAEMKNEGIPYRVHDEHPALHPVGWDSVPVPTRSVDYLAPDFLTEVERWYGAIMPLIASRLVTRGGPIAAVQLDNEIGMLACVTGIPDLTDVVLDDFAAWSRDSLGVEDPVARYGLDRADAVAWRTGVRTPSGPGSLALHHDMSDYQRDRYARYVAFLRETAESHGVEDIPFLINIHCPSRARRRTYPLGISQLYRSYRGQPQMTSGSDHYVGDLTVENVAELYTGNAYMAAVHDDDQPLTSVEFEAGLGDYGEELSRMVPPAALALKTRLFVAQGNRLINYYLFAGGHNPPLDRPVGDGNDRIAFTGEYHGFTAPIGPEGEPNPSYPALRETVAAVSGAGPLLADMDEEYDDVALAFVPDHYLTEYCHPEDKERRAVVADLEQFRGTGSRDIPGRAMLLGGFSFPAVDLQSEWDTDRAIVLGSPTTLAADVQRKLASWVLRGGRLLLAGVLPQRDIDGSACTILADTLGLRAGLRSDHSRDTFPSVRATGWAPARAEVRTEALQHLSAVGDTDIDVFAVDAASGEPVGVEVRPGTGHVLVLSADYPCHLDFWTALLARLGVRPRHTHDATAPGTVVTSTVDAAGQRLLHLLNLSPFDQTLVVRRDGEPLLGDTSVHLPARSGRMLPLELRLDGGGTLAWSTCELAGTEAGLVLLRRTGTGDAALVVDPRDTANPGGTLHSWPDDPTACGQVVRIEVPVG</sequence>